<sequence length="555" mass="61404">MFGGQILVFGRKTRREDESGIVRTQNINAARMIAEVVRTNLGPSAMLKMLMDPMGGVVMTNDGNAILREIIVQHPVAKMMIEIARTQDEEVGDGTTSVIILCGQILSEVERFIGSYHPSIIIRELRQALDDILTFMPEISKSVDTKNHEEMLNLIKASLGTKFLGTSWSRMACEMALKAVNIVKESSGKDRERIDIKSFARVEKVPGGSMEESHVLEGVMINKDILHPEMKRLILNPRILLLNSALEYKKGESMTNAEMVKEGDFTRLLQIEEEFIVNQCNKIIALKPDLVITEKGMSDLAIHHFAKAKISALRRVKKMDMVRISRATGATLMSRIEEISEQHLGTRAGRFEVILIGDEYFSFINDCKDTKACTIVLRGPSKDIIHEVERNLQDAMNVARNLYMEPSVVPGGGAVEMKLFAKIISSKSGLETEGSPYSTVPAALKIIPQTLLENSGASVMHSMSKLESAHLKGEMLAVDGVTGDLVAAEELGIWEPTRVKTQIYKTAIETAVHILKIDEIVSGSKSKSAQSLDKVEKKQKGEPVNMAGQGDQKEF</sequence>
<comment type="similarity">
    <text evidence="2 8">Belongs to the TCP-1 chaperonin family.</text>
</comment>
<evidence type="ECO:0000256" key="10">
    <source>
        <dbReference type="SAM" id="MobiDB-lite"/>
    </source>
</evidence>
<reference evidence="11" key="1">
    <citation type="submission" date="2022-01" db="EMBL/GenBank/DDBJ databases">
        <authorList>
            <person name="King R."/>
        </authorList>
    </citation>
    <scope>NUCLEOTIDE SEQUENCE</scope>
</reference>
<dbReference type="GO" id="GO:0005524">
    <property type="term" value="F:ATP binding"/>
    <property type="evidence" value="ECO:0007669"/>
    <property type="project" value="UniProtKB-KW"/>
</dbReference>
<dbReference type="EMBL" id="OV725083">
    <property type="protein sequence ID" value="CAH1408304.1"/>
    <property type="molecule type" value="Genomic_DNA"/>
</dbReference>
<gene>
    <name evidence="11" type="ORF">NEZAVI_LOCUS15860</name>
</gene>
<dbReference type="OrthoDB" id="275057at2759"/>
<dbReference type="SUPFAM" id="SSF48592">
    <property type="entry name" value="GroEL equatorial domain-like"/>
    <property type="match status" value="1"/>
</dbReference>
<dbReference type="SUPFAM" id="SSF54849">
    <property type="entry name" value="GroEL-intermediate domain like"/>
    <property type="match status" value="1"/>
</dbReference>
<dbReference type="InterPro" id="IPR017998">
    <property type="entry name" value="Chaperone_TCP-1"/>
</dbReference>
<dbReference type="FunFam" id="1.10.560.10:FF:000085">
    <property type="entry name" value="T-complex protein 1 subunit gamma"/>
    <property type="match status" value="1"/>
</dbReference>
<evidence type="ECO:0000256" key="8">
    <source>
        <dbReference type="RuleBase" id="RU004187"/>
    </source>
</evidence>
<evidence type="ECO:0000256" key="7">
    <source>
        <dbReference type="ARBA" id="ARBA00023186"/>
    </source>
</evidence>
<dbReference type="InterPro" id="IPR027413">
    <property type="entry name" value="GROEL-like_equatorial_sf"/>
</dbReference>
<accession>A0A9P0HU98</accession>
<name>A0A9P0HU98_NEZVI</name>
<dbReference type="InterPro" id="IPR012719">
    <property type="entry name" value="Chap_CCT_gamma"/>
</dbReference>
<evidence type="ECO:0000256" key="6">
    <source>
        <dbReference type="ARBA" id="ARBA00022840"/>
    </source>
</evidence>
<evidence type="ECO:0000256" key="2">
    <source>
        <dbReference type="ARBA" id="ARBA00008020"/>
    </source>
</evidence>
<dbReference type="NCBIfam" id="NF041083">
    <property type="entry name" value="thermosome_beta"/>
    <property type="match status" value="1"/>
</dbReference>
<comment type="subcellular location">
    <subcellularLocation>
        <location evidence="1">Cytoplasm</location>
    </subcellularLocation>
</comment>
<dbReference type="GO" id="GO:0051082">
    <property type="term" value="F:unfolded protein binding"/>
    <property type="evidence" value="ECO:0007669"/>
    <property type="project" value="InterPro"/>
</dbReference>
<dbReference type="GO" id="GO:0005832">
    <property type="term" value="C:chaperonin-containing T-complex"/>
    <property type="evidence" value="ECO:0007669"/>
    <property type="project" value="UniProtKB-ARBA"/>
</dbReference>
<dbReference type="InterPro" id="IPR002194">
    <property type="entry name" value="Chaperonin_TCP-1_CS"/>
</dbReference>
<feature type="region of interest" description="Disordered" evidence="10">
    <location>
        <begin position="523"/>
        <end position="555"/>
    </location>
</feature>
<dbReference type="GO" id="GO:0016887">
    <property type="term" value="F:ATP hydrolysis activity"/>
    <property type="evidence" value="ECO:0007669"/>
    <property type="project" value="InterPro"/>
</dbReference>
<dbReference type="PROSITE" id="PS00995">
    <property type="entry name" value="TCP1_3"/>
    <property type="match status" value="1"/>
</dbReference>
<dbReference type="InterPro" id="IPR002423">
    <property type="entry name" value="Cpn60/GroEL/TCP-1"/>
</dbReference>
<keyword evidence="5 8" id="KW-0547">Nucleotide-binding</keyword>
<protein>
    <recommendedName>
        <fullName evidence="3 9">T-complex protein 1 subunit gamma</fullName>
    </recommendedName>
</protein>
<proteinExistence type="inferred from homology"/>
<dbReference type="Gene3D" id="3.30.260.10">
    <property type="entry name" value="TCP-1-like chaperonin intermediate domain"/>
    <property type="match status" value="1"/>
</dbReference>
<organism evidence="11 12">
    <name type="scientific">Nezara viridula</name>
    <name type="common">Southern green stink bug</name>
    <name type="synonym">Cimex viridulus</name>
    <dbReference type="NCBI Taxonomy" id="85310"/>
    <lineage>
        <taxon>Eukaryota</taxon>
        <taxon>Metazoa</taxon>
        <taxon>Ecdysozoa</taxon>
        <taxon>Arthropoda</taxon>
        <taxon>Hexapoda</taxon>
        <taxon>Insecta</taxon>
        <taxon>Pterygota</taxon>
        <taxon>Neoptera</taxon>
        <taxon>Paraneoptera</taxon>
        <taxon>Hemiptera</taxon>
        <taxon>Heteroptera</taxon>
        <taxon>Panheteroptera</taxon>
        <taxon>Pentatomomorpha</taxon>
        <taxon>Pentatomoidea</taxon>
        <taxon>Pentatomidae</taxon>
        <taxon>Pentatominae</taxon>
        <taxon>Nezara</taxon>
    </lineage>
</organism>
<dbReference type="NCBIfam" id="TIGR02344">
    <property type="entry name" value="chap_CCT_gamma"/>
    <property type="match status" value="1"/>
</dbReference>
<dbReference type="PANTHER" id="PTHR11353">
    <property type="entry name" value="CHAPERONIN"/>
    <property type="match status" value="1"/>
</dbReference>
<dbReference type="PROSITE" id="PS00751">
    <property type="entry name" value="TCP1_2"/>
    <property type="match status" value="1"/>
</dbReference>
<dbReference type="Gene3D" id="3.50.7.10">
    <property type="entry name" value="GroEL"/>
    <property type="match status" value="1"/>
</dbReference>
<dbReference type="AlphaFoldDB" id="A0A9P0HU98"/>
<dbReference type="Proteomes" id="UP001152798">
    <property type="component" value="Chromosome 7"/>
</dbReference>
<keyword evidence="12" id="KW-1185">Reference proteome</keyword>
<evidence type="ECO:0000313" key="11">
    <source>
        <dbReference type="EMBL" id="CAH1408304.1"/>
    </source>
</evidence>
<evidence type="ECO:0000313" key="12">
    <source>
        <dbReference type="Proteomes" id="UP001152798"/>
    </source>
</evidence>
<dbReference type="PRINTS" id="PR00304">
    <property type="entry name" value="TCOMPLEXTCP1"/>
</dbReference>
<dbReference type="Gene3D" id="1.10.560.10">
    <property type="entry name" value="GroEL-like equatorial domain"/>
    <property type="match status" value="1"/>
</dbReference>
<dbReference type="PROSITE" id="PS00750">
    <property type="entry name" value="TCP1_1"/>
    <property type="match status" value="1"/>
</dbReference>
<dbReference type="SUPFAM" id="SSF52029">
    <property type="entry name" value="GroEL apical domain-like"/>
    <property type="match status" value="1"/>
</dbReference>
<dbReference type="GO" id="GO:0140662">
    <property type="term" value="F:ATP-dependent protein folding chaperone"/>
    <property type="evidence" value="ECO:0007669"/>
    <property type="project" value="InterPro"/>
</dbReference>
<dbReference type="InterPro" id="IPR027410">
    <property type="entry name" value="TCP-1-like_intermed_sf"/>
</dbReference>
<dbReference type="InterPro" id="IPR027409">
    <property type="entry name" value="GroEL-like_apical_dom_sf"/>
</dbReference>
<keyword evidence="4" id="KW-0963">Cytoplasm</keyword>
<dbReference type="Pfam" id="PF00118">
    <property type="entry name" value="Cpn60_TCP1"/>
    <property type="match status" value="1"/>
</dbReference>
<evidence type="ECO:0000256" key="1">
    <source>
        <dbReference type="ARBA" id="ARBA00004496"/>
    </source>
</evidence>
<evidence type="ECO:0000256" key="3">
    <source>
        <dbReference type="ARBA" id="ARBA00017187"/>
    </source>
</evidence>
<evidence type="ECO:0000256" key="5">
    <source>
        <dbReference type="ARBA" id="ARBA00022741"/>
    </source>
</evidence>
<dbReference type="InterPro" id="IPR053374">
    <property type="entry name" value="TCP-1_chaperonin"/>
</dbReference>
<evidence type="ECO:0000256" key="4">
    <source>
        <dbReference type="ARBA" id="ARBA00022490"/>
    </source>
</evidence>
<dbReference type="FunFam" id="3.50.7.10:FF:000005">
    <property type="entry name" value="T-complex protein 1 subunit gamma"/>
    <property type="match status" value="1"/>
</dbReference>
<keyword evidence="6 8" id="KW-0067">ATP-binding</keyword>
<keyword evidence="7 8" id="KW-0143">Chaperone</keyword>
<evidence type="ECO:0000256" key="9">
    <source>
        <dbReference type="RuleBase" id="RU004191"/>
    </source>
</evidence>